<feature type="domain" description="Resolvase/invertase-type recombinase catalytic" evidence="1">
    <location>
        <begin position="1"/>
        <end position="56"/>
    </location>
</feature>
<proteinExistence type="predicted"/>
<comment type="caution">
    <text evidence="2">The sequence shown here is derived from an EMBL/GenBank/DDBJ whole genome shotgun (WGS) entry which is preliminary data.</text>
</comment>
<gene>
    <name evidence="2" type="ORF">ACFOY2_53065</name>
</gene>
<dbReference type="InterPro" id="IPR036162">
    <property type="entry name" value="Resolvase-like_N_sf"/>
</dbReference>
<dbReference type="Gene3D" id="3.40.50.1390">
    <property type="entry name" value="Resolvase, N-terminal catalytic domain"/>
    <property type="match status" value="1"/>
</dbReference>
<dbReference type="EMBL" id="JBHSBI010000054">
    <property type="protein sequence ID" value="MFC4016026.1"/>
    <property type="molecule type" value="Genomic_DNA"/>
</dbReference>
<evidence type="ECO:0000313" key="2">
    <source>
        <dbReference type="EMBL" id="MFC4016026.1"/>
    </source>
</evidence>
<dbReference type="Proteomes" id="UP001595851">
    <property type="component" value="Unassembled WGS sequence"/>
</dbReference>
<organism evidence="2 3">
    <name type="scientific">Nonomuraea purpurea</name>
    <dbReference type="NCBI Taxonomy" id="1849276"/>
    <lineage>
        <taxon>Bacteria</taxon>
        <taxon>Bacillati</taxon>
        <taxon>Actinomycetota</taxon>
        <taxon>Actinomycetes</taxon>
        <taxon>Streptosporangiales</taxon>
        <taxon>Streptosporangiaceae</taxon>
        <taxon>Nonomuraea</taxon>
    </lineage>
</organism>
<dbReference type="InterPro" id="IPR006119">
    <property type="entry name" value="Resolv_N"/>
</dbReference>
<dbReference type="Pfam" id="PF00239">
    <property type="entry name" value="Resolvase"/>
    <property type="match status" value="1"/>
</dbReference>
<dbReference type="SUPFAM" id="SSF53041">
    <property type="entry name" value="Resolvase-like"/>
    <property type="match status" value="1"/>
</dbReference>
<sequence length="56" mass="6117">MGYARVYTSGQKLERQRDALTAAGCGRIFADKKSGRSADRPELDACHTFLQLATPS</sequence>
<evidence type="ECO:0000313" key="3">
    <source>
        <dbReference type="Proteomes" id="UP001595851"/>
    </source>
</evidence>
<dbReference type="RefSeq" id="WP_379535829.1">
    <property type="nucleotide sequence ID" value="NZ_JBHSBI010000054.1"/>
</dbReference>
<keyword evidence="3" id="KW-1185">Reference proteome</keyword>
<dbReference type="PROSITE" id="PS51736">
    <property type="entry name" value="RECOMBINASES_3"/>
    <property type="match status" value="1"/>
</dbReference>
<protein>
    <submittedName>
        <fullName evidence="2">Recombinase family protein</fullName>
    </submittedName>
</protein>
<reference evidence="3" key="1">
    <citation type="journal article" date="2019" name="Int. J. Syst. Evol. Microbiol.">
        <title>The Global Catalogue of Microorganisms (GCM) 10K type strain sequencing project: providing services to taxonomists for standard genome sequencing and annotation.</title>
        <authorList>
            <consortium name="The Broad Institute Genomics Platform"/>
            <consortium name="The Broad Institute Genome Sequencing Center for Infectious Disease"/>
            <person name="Wu L."/>
            <person name="Ma J."/>
        </authorList>
    </citation>
    <scope>NUCLEOTIDE SEQUENCE [LARGE SCALE GENOMIC DNA]</scope>
    <source>
        <strain evidence="3">TBRC 1276</strain>
    </source>
</reference>
<name>A0ABV8GQR0_9ACTN</name>
<evidence type="ECO:0000259" key="1">
    <source>
        <dbReference type="PROSITE" id="PS51736"/>
    </source>
</evidence>
<accession>A0ABV8GQR0</accession>